<evidence type="ECO:0000256" key="7">
    <source>
        <dbReference type="SAM" id="Phobius"/>
    </source>
</evidence>
<evidence type="ECO:0000256" key="6">
    <source>
        <dbReference type="ARBA" id="ARBA00023136"/>
    </source>
</evidence>
<reference evidence="11" key="2">
    <citation type="submission" date="2018-07" db="EMBL/GenBank/DDBJ databases">
        <authorList>
            <person name="Quirk P.G."/>
            <person name="Krulwich T.A."/>
        </authorList>
    </citation>
    <scope>NUCLEOTIDE SEQUENCE</scope>
</reference>
<feature type="transmembrane region" description="Helical" evidence="7">
    <location>
        <begin position="335"/>
        <end position="357"/>
    </location>
</feature>
<dbReference type="EMBL" id="UFQT01000040">
    <property type="protein sequence ID" value="SSX18544.1"/>
    <property type="molecule type" value="Genomic_DNA"/>
</dbReference>
<evidence type="ECO:0000256" key="1">
    <source>
        <dbReference type="ARBA" id="ARBA00004651"/>
    </source>
</evidence>
<feature type="domain" description="Concentrative nucleoside transporter N-terminal" evidence="8">
    <location>
        <begin position="179"/>
        <end position="251"/>
    </location>
</feature>
<name>A0A336K3M2_CULSO</name>
<dbReference type="EMBL" id="UFQS01000040">
    <property type="protein sequence ID" value="SSW98158.1"/>
    <property type="molecule type" value="Genomic_DNA"/>
</dbReference>
<feature type="transmembrane region" description="Helical" evidence="7">
    <location>
        <begin position="143"/>
        <end position="165"/>
    </location>
</feature>
<evidence type="ECO:0000259" key="8">
    <source>
        <dbReference type="Pfam" id="PF01773"/>
    </source>
</evidence>
<proteinExistence type="inferred from homology"/>
<keyword evidence="5 7" id="KW-1133">Transmembrane helix</keyword>
<dbReference type="GO" id="GO:0005886">
    <property type="term" value="C:plasma membrane"/>
    <property type="evidence" value="ECO:0007669"/>
    <property type="project" value="UniProtKB-SubCell"/>
</dbReference>
<feature type="transmembrane region" description="Helical" evidence="7">
    <location>
        <begin position="301"/>
        <end position="323"/>
    </location>
</feature>
<organism evidence="10">
    <name type="scientific">Culicoides sonorensis</name>
    <name type="common">Biting midge</name>
    <dbReference type="NCBI Taxonomy" id="179676"/>
    <lineage>
        <taxon>Eukaryota</taxon>
        <taxon>Metazoa</taxon>
        <taxon>Ecdysozoa</taxon>
        <taxon>Arthropoda</taxon>
        <taxon>Hexapoda</taxon>
        <taxon>Insecta</taxon>
        <taxon>Pterygota</taxon>
        <taxon>Neoptera</taxon>
        <taxon>Endopterygota</taxon>
        <taxon>Diptera</taxon>
        <taxon>Nematocera</taxon>
        <taxon>Chironomoidea</taxon>
        <taxon>Ceratopogonidae</taxon>
        <taxon>Ceratopogoninae</taxon>
        <taxon>Culicoides</taxon>
        <taxon>Monoculicoides</taxon>
    </lineage>
</organism>
<feature type="transmembrane region" description="Helical" evidence="7">
    <location>
        <begin position="259"/>
        <end position="280"/>
    </location>
</feature>
<feature type="transmembrane region" description="Helical" evidence="7">
    <location>
        <begin position="420"/>
        <end position="442"/>
    </location>
</feature>
<dbReference type="GO" id="GO:0005415">
    <property type="term" value="F:nucleoside:sodium symporter activity"/>
    <property type="evidence" value="ECO:0007669"/>
    <property type="project" value="TreeGrafter"/>
</dbReference>
<keyword evidence="4 7" id="KW-0812">Transmembrane</keyword>
<feature type="transmembrane region" description="Helical" evidence="7">
    <location>
        <begin position="454"/>
        <end position="475"/>
    </location>
</feature>
<dbReference type="InterPro" id="IPR002668">
    <property type="entry name" value="CNT_N_dom"/>
</dbReference>
<feature type="transmembrane region" description="Helical" evidence="7">
    <location>
        <begin position="57"/>
        <end position="80"/>
    </location>
</feature>
<feature type="transmembrane region" description="Helical" evidence="7">
    <location>
        <begin position="101"/>
        <end position="120"/>
    </location>
</feature>
<feature type="transmembrane region" description="Helical" evidence="7">
    <location>
        <begin position="513"/>
        <end position="539"/>
    </location>
</feature>
<evidence type="ECO:0000313" key="11">
    <source>
        <dbReference type="EMBL" id="SSX18544.1"/>
    </source>
</evidence>
<dbReference type="PANTHER" id="PTHR10590">
    <property type="entry name" value="SODIUM/NUCLEOSIDE COTRANSPORTER"/>
    <property type="match status" value="1"/>
</dbReference>
<dbReference type="Pfam" id="PF07662">
    <property type="entry name" value="Nucleos_tra2_C"/>
    <property type="match status" value="1"/>
</dbReference>
<evidence type="ECO:0000256" key="2">
    <source>
        <dbReference type="ARBA" id="ARBA00009033"/>
    </source>
</evidence>
<sequence length="600" mass="67771">MENNNGIEMVQNRTSSNNNDGTVFTVTNHDTDHDSLNKNQNKFHLKIREFHDEHKKLINILIFILFNILAVIYFIFASIYEFNNSDECDTEACRAKWCRGYGTLLIIYVIFYATCFYYFLFKPYVAGFLIKLWKKVMEKHGKWIKIIFIGTFILTKVGIIAYLLISEISKDYTRLQSLLGILFVIVCGIIFSHNRSNVAWKTVARGLFLQALFGMMVLKQEIVRDIFDCMANRLLSFRLLSLTGATFVFGEFLINEQVFAFYVLSSVFFISFIVAILYHLGWIQNFISKIGQIAKYLTITTYIESTFAFTRLFLGTVGSFIIVQPFLGNLTQSELHAVLTSAFASAAGSTISIYTALGAQPIHLITANVMSASAALGLSKLIFPETKQTKLKGRDIKQYQQKSDSVLDAGTNGASEATKIYLHIIANIIAFIAFISFLNGILQFFTSLVGFENVTLEYLFELIFTPICWLIGIPWRDCRPVGKVIGIKLVDNEFVAYQELMKLLQAEVISPRAAAIATFVLSSFSNPTAIAIVVGTFIAIVPEKRQMMIKLLISAFITAIATSLMTASVAGFLMKSDLYEFKGNFTLMNFNQTKFNFHYL</sequence>
<dbReference type="InterPro" id="IPR008276">
    <property type="entry name" value="C_nuclsd_transpt"/>
</dbReference>
<evidence type="ECO:0000313" key="10">
    <source>
        <dbReference type="EMBL" id="SSW98158.1"/>
    </source>
</evidence>
<evidence type="ECO:0000256" key="4">
    <source>
        <dbReference type="ARBA" id="ARBA00022692"/>
    </source>
</evidence>
<dbReference type="AlphaFoldDB" id="A0A336K3M2"/>
<evidence type="ECO:0000256" key="5">
    <source>
        <dbReference type="ARBA" id="ARBA00022989"/>
    </source>
</evidence>
<feature type="transmembrane region" description="Helical" evidence="7">
    <location>
        <begin position="551"/>
        <end position="574"/>
    </location>
</feature>
<feature type="transmembrane region" description="Helical" evidence="7">
    <location>
        <begin position="230"/>
        <end position="253"/>
    </location>
</feature>
<accession>A0A336K3M2</accession>
<reference evidence="10" key="1">
    <citation type="submission" date="2018-04" db="EMBL/GenBank/DDBJ databases">
        <authorList>
            <person name="Go L.Y."/>
            <person name="Mitchell J.A."/>
        </authorList>
    </citation>
    <scope>NUCLEOTIDE SEQUENCE</scope>
    <source>
        <tissue evidence="10">Whole organism</tissue>
    </source>
</reference>
<protein>
    <submittedName>
        <fullName evidence="10">CSON010092 protein</fullName>
    </submittedName>
</protein>
<feature type="transmembrane region" description="Helical" evidence="7">
    <location>
        <begin position="172"/>
        <end position="192"/>
    </location>
</feature>
<comment type="subcellular location">
    <subcellularLocation>
        <location evidence="1">Cell membrane</location>
        <topology evidence="1">Multi-pass membrane protein</topology>
    </subcellularLocation>
</comment>
<dbReference type="Pfam" id="PF01773">
    <property type="entry name" value="Nucleos_tra2_N"/>
    <property type="match status" value="1"/>
</dbReference>
<dbReference type="InterPro" id="IPR011657">
    <property type="entry name" value="CNT_C_dom"/>
</dbReference>
<dbReference type="OMA" id="WIQNFIS"/>
<evidence type="ECO:0000259" key="9">
    <source>
        <dbReference type="Pfam" id="PF07662"/>
    </source>
</evidence>
<dbReference type="PANTHER" id="PTHR10590:SF4">
    <property type="entry name" value="SOLUTE CARRIER FAMILY 28 MEMBER 3"/>
    <property type="match status" value="1"/>
</dbReference>
<feature type="domain" description="Concentrative nucleoside transporter C-terminal" evidence="9">
    <location>
        <begin position="363"/>
        <end position="571"/>
    </location>
</feature>
<gene>
    <name evidence="10" type="primary">CSON010092</name>
</gene>
<keyword evidence="6 7" id="KW-0472">Membrane</keyword>
<evidence type="ECO:0000256" key="3">
    <source>
        <dbReference type="ARBA" id="ARBA00022475"/>
    </source>
</evidence>
<comment type="similarity">
    <text evidence="2">Belongs to the concentrative nucleoside transporter (CNT) (TC 2.A.41) family.</text>
</comment>
<keyword evidence="3" id="KW-1003">Cell membrane</keyword>
<dbReference type="VEuPathDB" id="VectorBase:CSON010092"/>